<accession>A0A1M4PJP3</accession>
<evidence type="ECO:0000313" key="2">
    <source>
        <dbReference type="Proteomes" id="UP000245423"/>
    </source>
</evidence>
<name>A0A1M4PJP3_9FIRM</name>
<keyword evidence="2" id="KW-1185">Reference proteome</keyword>
<reference evidence="1 2" key="1">
    <citation type="submission" date="2016-11" db="EMBL/GenBank/DDBJ databases">
        <authorList>
            <person name="Manzoor S."/>
        </authorList>
    </citation>
    <scope>NUCLEOTIDE SEQUENCE [LARGE SCALE GENOMIC DNA]</scope>
    <source>
        <strain evidence="1">Clostridium ultunense strain Esp</strain>
    </source>
</reference>
<organism evidence="1 2">
    <name type="scientific">[Clostridium] ultunense Esp</name>
    <dbReference type="NCBI Taxonomy" id="1288971"/>
    <lineage>
        <taxon>Bacteria</taxon>
        <taxon>Bacillati</taxon>
        <taxon>Bacillota</taxon>
        <taxon>Tissierellia</taxon>
        <taxon>Tissierellales</taxon>
        <taxon>Tepidimicrobiaceae</taxon>
        <taxon>Schnuerera</taxon>
    </lineage>
</organism>
<gene>
    <name evidence="1" type="ORF">CUESP1_0255</name>
</gene>
<dbReference type="AlphaFoldDB" id="A0A1M4PJP3"/>
<dbReference type="EMBL" id="LT669839">
    <property type="protein sequence ID" value="SHD75652.1"/>
    <property type="molecule type" value="Genomic_DNA"/>
</dbReference>
<proteinExistence type="predicted"/>
<dbReference type="Proteomes" id="UP000245423">
    <property type="component" value="Chromosome 1"/>
</dbReference>
<sequence length="52" mass="6135">MTVMDNNQIVYIAQAKSNRLVKMFTTIYTENTITDKEELIKELEEIRKKAMP</sequence>
<protein>
    <submittedName>
        <fullName evidence="1">Uncharacterized protein</fullName>
    </submittedName>
</protein>
<dbReference type="OrthoDB" id="8479143at2"/>
<evidence type="ECO:0000313" key="1">
    <source>
        <dbReference type="EMBL" id="SHD75652.1"/>
    </source>
</evidence>